<sequence length="155" mass="17068">MSAIRVGAVQYLNARPLVHGLEAQKDLFSFTFDVPAKCASLLHERSVDLGLIPTIEYLRKPHYRLVPDIGVVSHGPVESVALFATRPIQAIRSIAVDTSSRTAATLLRILCAEWFDIEPNFHTMAPDLESMLKRCDAALLIGDAALFTEHKTVAD</sequence>
<dbReference type="Pfam" id="PF02621">
    <property type="entry name" value="VitK2_biosynth"/>
    <property type="match status" value="1"/>
</dbReference>
<keyword evidence="1" id="KW-0474">Menaquinone biosynthesis</keyword>
<proteinExistence type="predicted"/>
<dbReference type="PANTHER" id="PTHR37690">
    <property type="entry name" value="CHORISMATE DEHYDRATASE"/>
    <property type="match status" value="1"/>
</dbReference>
<keyword evidence="2" id="KW-0456">Lyase</keyword>
<dbReference type="Gene3D" id="3.40.190.10">
    <property type="entry name" value="Periplasmic binding protein-like II"/>
    <property type="match status" value="1"/>
</dbReference>
<accession>A0A382VLN7</accession>
<protein>
    <submittedName>
        <fullName evidence="3">Uncharacterized protein</fullName>
    </submittedName>
</protein>
<dbReference type="GO" id="GO:0009234">
    <property type="term" value="P:menaquinone biosynthetic process"/>
    <property type="evidence" value="ECO:0007669"/>
    <property type="project" value="UniProtKB-KW"/>
</dbReference>
<organism evidence="3">
    <name type="scientific">marine metagenome</name>
    <dbReference type="NCBI Taxonomy" id="408172"/>
    <lineage>
        <taxon>unclassified sequences</taxon>
        <taxon>metagenomes</taxon>
        <taxon>ecological metagenomes</taxon>
    </lineage>
</organism>
<dbReference type="EMBL" id="UINC01152951">
    <property type="protein sequence ID" value="SVD47393.1"/>
    <property type="molecule type" value="Genomic_DNA"/>
</dbReference>
<evidence type="ECO:0000256" key="1">
    <source>
        <dbReference type="ARBA" id="ARBA00022428"/>
    </source>
</evidence>
<reference evidence="3" key="1">
    <citation type="submission" date="2018-05" db="EMBL/GenBank/DDBJ databases">
        <authorList>
            <person name="Lanie J.A."/>
            <person name="Ng W.-L."/>
            <person name="Kazmierczak K.M."/>
            <person name="Andrzejewski T.M."/>
            <person name="Davidsen T.M."/>
            <person name="Wayne K.J."/>
            <person name="Tettelin H."/>
            <person name="Glass J.I."/>
            <person name="Rusch D."/>
            <person name="Podicherti R."/>
            <person name="Tsui H.-C.T."/>
            <person name="Winkler M.E."/>
        </authorList>
    </citation>
    <scope>NUCLEOTIDE SEQUENCE</scope>
</reference>
<gene>
    <name evidence="3" type="ORF">METZ01_LOCUS400247</name>
</gene>
<dbReference type="SUPFAM" id="SSF53850">
    <property type="entry name" value="Periplasmic binding protein-like II"/>
    <property type="match status" value="1"/>
</dbReference>
<evidence type="ECO:0000256" key="2">
    <source>
        <dbReference type="ARBA" id="ARBA00023239"/>
    </source>
</evidence>
<dbReference type="InterPro" id="IPR003773">
    <property type="entry name" value="Menaquinone_biosynth"/>
</dbReference>
<feature type="non-terminal residue" evidence="3">
    <location>
        <position position="155"/>
    </location>
</feature>
<dbReference type="AlphaFoldDB" id="A0A382VLN7"/>
<dbReference type="PANTHER" id="PTHR37690:SF1">
    <property type="entry name" value="CHORISMATE DEHYDRATASE"/>
    <property type="match status" value="1"/>
</dbReference>
<evidence type="ECO:0000313" key="3">
    <source>
        <dbReference type="EMBL" id="SVD47393.1"/>
    </source>
</evidence>
<name>A0A382VLN7_9ZZZZ</name>
<dbReference type="InterPro" id="IPR030868">
    <property type="entry name" value="MqnA"/>
</dbReference>
<dbReference type="GO" id="GO:0016829">
    <property type="term" value="F:lyase activity"/>
    <property type="evidence" value="ECO:0007669"/>
    <property type="project" value="UniProtKB-KW"/>
</dbReference>